<dbReference type="EMBL" id="FQXE01000001">
    <property type="protein sequence ID" value="SHG76825.1"/>
    <property type="molecule type" value="Genomic_DNA"/>
</dbReference>
<dbReference type="GO" id="GO:0008955">
    <property type="term" value="F:peptidoglycan glycosyltransferase activity"/>
    <property type="evidence" value="ECO:0007669"/>
    <property type="project" value="UniProtKB-EC"/>
</dbReference>
<keyword evidence="17" id="KW-1185">Reference proteome</keyword>
<dbReference type="AlphaFoldDB" id="A0A1M5MHK3"/>
<dbReference type="SUPFAM" id="SSF53955">
    <property type="entry name" value="Lysozyme-like"/>
    <property type="match status" value="1"/>
</dbReference>
<dbReference type="InterPro" id="IPR001460">
    <property type="entry name" value="PCN-bd_Tpept"/>
</dbReference>
<evidence type="ECO:0000313" key="17">
    <source>
        <dbReference type="Proteomes" id="UP000184226"/>
    </source>
</evidence>
<keyword evidence="4" id="KW-0121">Carboxypeptidase</keyword>
<evidence type="ECO:0000256" key="10">
    <source>
        <dbReference type="ARBA" id="ARBA00044770"/>
    </source>
</evidence>
<keyword evidence="12" id="KW-0732">Signal</keyword>
<keyword evidence="9" id="KW-0511">Multifunctional enzyme</keyword>
<keyword evidence="5" id="KW-0645">Protease</keyword>
<dbReference type="GO" id="GO:0008658">
    <property type="term" value="F:penicillin binding"/>
    <property type="evidence" value="ECO:0007669"/>
    <property type="project" value="InterPro"/>
</dbReference>
<dbReference type="PANTHER" id="PTHR32282">
    <property type="entry name" value="BINDING PROTEIN TRANSPEPTIDASE, PUTATIVE-RELATED"/>
    <property type="match status" value="1"/>
</dbReference>
<dbReference type="InterPro" id="IPR012338">
    <property type="entry name" value="Beta-lactam/transpept-like"/>
</dbReference>
<dbReference type="InterPro" id="IPR011815">
    <property type="entry name" value="PBP_1c"/>
</dbReference>
<gene>
    <name evidence="16" type="ORF">SAMN04488135_101227</name>
</gene>
<feature type="signal peptide" evidence="12">
    <location>
        <begin position="1"/>
        <end position="20"/>
    </location>
</feature>
<keyword evidence="8" id="KW-0378">Hydrolase</keyword>
<protein>
    <recommendedName>
        <fullName evidence="10">peptidoglycan glycosyltransferase</fullName>
        <ecNumber evidence="10">2.4.99.28</ecNumber>
    </recommendedName>
</protein>
<evidence type="ECO:0000256" key="2">
    <source>
        <dbReference type="ARBA" id="ARBA00007090"/>
    </source>
</evidence>
<proteinExistence type="inferred from homology"/>
<dbReference type="InterPro" id="IPR001264">
    <property type="entry name" value="Glyco_trans_51"/>
</dbReference>
<feature type="domain" description="Glycosyl transferase family 51" evidence="14">
    <location>
        <begin position="56"/>
        <end position="222"/>
    </location>
</feature>
<dbReference type="Pfam" id="PF06832">
    <property type="entry name" value="BiPBP_C"/>
    <property type="match status" value="1"/>
</dbReference>
<dbReference type="Gene3D" id="3.40.710.10">
    <property type="entry name" value="DD-peptidase/beta-lactamase superfamily"/>
    <property type="match status" value="1"/>
</dbReference>
<comment type="similarity">
    <text evidence="3">In the N-terminal section; belongs to the glycosyltransferase 51 family.</text>
</comment>
<dbReference type="InterPro" id="IPR050396">
    <property type="entry name" value="Glycosyltr_51/Transpeptidase"/>
</dbReference>
<evidence type="ECO:0000256" key="8">
    <source>
        <dbReference type="ARBA" id="ARBA00022801"/>
    </source>
</evidence>
<evidence type="ECO:0000256" key="11">
    <source>
        <dbReference type="ARBA" id="ARBA00049902"/>
    </source>
</evidence>
<dbReference type="EC" id="2.4.99.28" evidence="10"/>
<dbReference type="GO" id="GO:0006508">
    <property type="term" value="P:proteolysis"/>
    <property type="evidence" value="ECO:0007669"/>
    <property type="project" value="UniProtKB-KW"/>
</dbReference>
<dbReference type="InterPro" id="IPR009647">
    <property type="entry name" value="PBP_C"/>
</dbReference>
<evidence type="ECO:0000256" key="7">
    <source>
        <dbReference type="ARBA" id="ARBA00022679"/>
    </source>
</evidence>
<dbReference type="Proteomes" id="UP000184226">
    <property type="component" value="Unassembled WGS sequence"/>
</dbReference>
<sequence length="722" mass="78324">MTRIFGAMLLQFLLALYAQAGAAALPSFEEVKDHYQASDILVLDHAGEVLERVRSDFRARRGDWIELGDVSVALQRAVIQSEDRRFYQHEGVDWRAIAAAGWGNLFHQQHRGASTLSMQLVGLIDDELRRGGAGRSLSQKIDQARQALSMEERWSKPQILEAYLNLAAFRGELLGVDALSRVLFQKHSSGLNGREAALAAVLLRGPNAAPPVLQQRTCALLTDMGLAQECRGLDDFLYQALRRRSAPWADNRSLAPHYARLALGQLAAPPRPGQSLSTTLDANLQRYALQSVSRRLQALGMSNVRDAAVVVLDNSTGGILAYVGSSGGLSAAGRVDHARALRQAGSALKPFLYAQAIEQERLTTVSLLDDGPLDLPTGNGLYIPQNYDRHFSGWVSVRTALASSLNIPAVRALLMVTPDAFARRLVRLGLPLDQAGDFYGYSLALGSADVTLLSLTNAYRSFANLGAYSPVRYFPDAGAPPQSQQIMSPAAAWIVGDILSDRQARARTFGLDSPLSTPFWTAVKTGTSKDMRDNWCVGWSARYTVGVWVGNSGGASMRDVSGVSGAGPVWHDLMAYLHRGIESRQQPLPPQVSRAPVSFEGNTEPPREDFFIGDTAIAHVQLAQAGQQPGQGPARIVAPVAGTILALDPDIPQGRQRILLRADKLAGGRPQGVSWRAGQRILARGAEAAWEPWPGRHRIQLLDEHGAILDEVGIEVRAARPK</sequence>
<feature type="domain" description="Penicillin-binding protein transpeptidase" evidence="13">
    <location>
        <begin position="308"/>
        <end position="549"/>
    </location>
</feature>
<dbReference type="Pfam" id="PF00912">
    <property type="entry name" value="Transgly"/>
    <property type="match status" value="1"/>
</dbReference>
<evidence type="ECO:0000259" key="15">
    <source>
        <dbReference type="Pfam" id="PF06832"/>
    </source>
</evidence>
<evidence type="ECO:0000256" key="5">
    <source>
        <dbReference type="ARBA" id="ARBA00022670"/>
    </source>
</evidence>
<comment type="catalytic activity">
    <reaction evidence="11">
        <text>[GlcNAc-(1-&gt;4)-Mur2Ac(oyl-L-Ala-gamma-D-Glu-L-Lys-D-Ala-D-Ala)](n)-di-trans,octa-cis-undecaprenyl diphosphate + beta-D-GlcNAc-(1-&gt;4)-Mur2Ac(oyl-L-Ala-gamma-D-Glu-L-Lys-D-Ala-D-Ala)-di-trans,octa-cis-undecaprenyl diphosphate = [GlcNAc-(1-&gt;4)-Mur2Ac(oyl-L-Ala-gamma-D-Glu-L-Lys-D-Ala-D-Ala)](n+1)-di-trans,octa-cis-undecaprenyl diphosphate + di-trans,octa-cis-undecaprenyl diphosphate + H(+)</text>
        <dbReference type="Rhea" id="RHEA:23708"/>
        <dbReference type="Rhea" id="RHEA-COMP:9602"/>
        <dbReference type="Rhea" id="RHEA-COMP:9603"/>
        <dbReference type="ChEBI" id="CHEBI:15378"/>
        <dbReference type="ChEBI" id="CHEBI:58405"/>
        <dbReference type="ChEBI" id="CHEBI:60033"/>
        <dbReference type="ChEBI" id="CHEBI:78435"/>
        <dbReference type="EC" id="2.4.99.28"/>
    </reaction>
</comment>
<comment type="similarity">
    <text evidence="2">In the C-terminal section; belongs to the transpeptidase family.</text>
</comment>
<feature type="chain" id="PRO_5012251675" description="peptidoglycan glycosyltransferase" evidence="12">
    <location>
        <begin position="21"/>
        <end position="722"/>
    </location>
</feature>
<name>A0A1M5MHK3_9BURK</name>
<dbReference type="STRING" id="658167.SAMN04488135_101227"/>
<dbReference type="SUPFAM" id="SSF56601">
    <property type="entry name" value="beta-lactamase/transpeptidase-like"/>
    <property type="match status" value="1"/>
</dbReference>
<evidence type="ECO:0000256" key="6">
    <source>
        <dbReference type="ARBA" id="ARBA00022676"/>
    </source>
</evidence>
<keyword evidence="6" id="KW-0328">Glycosyltransferase</keyword>
<organism evidence="16 17">
    <name type="scientific">Pollutimonas bauzanensis</name>
    <dbReference type="NCBI Taxonomy" id="658167"/>
    <lineage>
        <taxon>Bacteria</taxon>
        <taxon>Pseudomonadati</taxon>
        <taxon>Pseudomonadota</taxon>
        <taxon>Betaproteobacteria</taxon>
        <taxon>Burkholderiales</taxon>
        <taxon>Alcaligenaceae</taxon>
        <taxon>Pollutimonas</taxon>
    </lineage>
</organism>
<evidence type="ECO:0000256" key="3">
    <source>
        <dbReference type="ARBA" id="ARBA00007739"/>
    </source>
</evidence>
<dbReference type="UniPathway" id="UPA00219"/>
<evidence type="ECO:0000256" key="12">
    <source>
        <dbReference type="SAM" id="SignalP"/>
    </source>
</evidence>
<dbReference type="NCBIfam" id="TIGR02073">
    <property type="entry name" value="PBP_1c"/>
    <property type="match status" value="1"/>
</dbReference>
<keyword evidence="7" id="KW-0808">Transferase</keyword>
<evidence type="ECO:0000256" key="1">
    <source>
        <dbReference type="ARBA" id="ARBA00004752"/>
    </source>
</evidence>
<dbReference type="PANTHER" id="PTHR32282:SF15">
    <property type="entry name" value="PENICILLIN-BINDING PROTEIN 1C"/>
    <property type="match status" value="1"/>
</dbReference>
<comment type="pathway">
    <text evidence="1">Cell wall biogenesis; peptidoglycan biosynthesis.</text>
</comment>
<dbReference type="GO" id="GO:0030288">
    <property type="term" value="C:outer membrane-bounded periplasmic space"/>
    <property type="evidence" value="ECO:0007669"/>
    <property type="project" value="TreeGrafter"/>
</dbReference>
<dbReference type="OrthoDB" id="9766909at2"/>
<evidence type="ECO:0000259" key="13">
    <source>
        <dbReference type="Pfam" id="PF00905"/>
    </source>
</evidence>
<reference evidence="16 17" key="1">
    <citation type="submission" date="2016-11" db="EMBL/GenBank/DDBJ databases">
        <authorList>
            <person name="Jaros S."/>
            <person name="Januszkiewicz K."/>
            <person name="Wedrychowicz H."/>
        </authorList>
    </citation>
    <scope>NUCLEOTIDE SEQUENCE [LARGE SCALE GENOMIC DNA]</scope>
    <source>
        <strain evidence="16 17">CGMCC 1.10190</strain>
    </source>
</reference>
<dbReference type="Gene3D" id="1.10.3810.10">
    <property type="entry name" value="Biosynthetic peptidoglycan transglycosylase-like"/>
    <property type="match status" value="1"/>
</dbReference>
<evidence type="ECO:0000259" key="14">
    <source>
        <dbReference type="Pfam" id="PF00912"/>
    </source>
</evidence>
<dbReference type="GO" id="GO:0004180">
    <property type="term" value="F:carboxypeptidase activity"/>
    <property type="evidence" value="ECO:0007669"/>
    <property type="project" value="UniProtKB-KW"/>
</dbReference>
<evidence type="ECO:0000256" key="9">
    <source>
        <dbReference type="ARBA" id="ARBA00023268"/>
    </source>
</evidence>
<dbReference type="InterPro" id="IPR023346">
    <property type="entry name" value="Lysozyme-like_dom_sf"/>
</dbReference>
<dbReference type="RefSeq" id="WP_073101168.1">
    <property type="nucleotide sequence ID" value="NZ_FQXE01000001.1"/>
</dbReference>
<dbReference type="Pfam" id="PF00905">
    <property type="entry name" value="Transpeptidase"/>
    <property type="match status" value="1"/>
</dbReference>
<dbReference type="InterPro" id="IPR036950">
    <property type="entry name" value="PBP_transglycosylase"/>
</dbReference>
<accession>A0A1M5MHK3</accession>
<feature type="domain" description="Penicillin-binding C-terminal" evidence="15">
    <location>
        <begin position="626"/>
        <end position="712"/>
    </location>
</feature>
<dbReference type="GO" id="GO:0009252">
    <property type="term" value="P:peptidoglycan biosynthetic process"/>
    <property type="evidence" value="ECO:0007669"/>
    <property type="project" value="UniProtKB-UniPathway"/>
</dbReference>
<evidence type="ECO:0000313" key="16">
    <source>
        <dbReference type="EMBL" id="SHG76825.1"/>
    </source>
</evidence>
<evidence type="ECO:0000256" key="4">
    <source>
        <dbReference type="ARBA" id="ARBA00022645"/>
    </source>
</evidence>